<dbReference type="AlphaFoldDB" id="A0AAP1G9R1"/>
<organism evidence="2 3">
    <name type="scientific">Burkholderia latens</name>
    <dbReference type="NCBI Taxonomy" id="488446"/>
    <lineage>
        <taxon>Bacteria</taxon>
        <taxon>Pseudomonadati</taxon>
        <taxon>Pseudomonadota</taxon>
        <taxon>Betaproteobacteria</taxon>
        <taxon>Burkholderiales</taxon>
        <taxon>Burkholderiaceae</taxon>
        <taxon>Burkholderia</taxon>
        <taxon>Burkholderia cepacia complex</taxon>
    </lineage>
</organism>
<gene>
    <name evidence="2" type="ORF">WI41_21310</name>
</gene>
<dbReference type="Proteomes" id="UP000056450">
    <property type="component" value="Unassembled WGS sequence"/>
</dbReference>
<dbReference type="EMBL" id="LOTQ01000030">
    <property type="protein sequence ID" value="KVA04628.1"/>
    <property type="molecule type" value="Genomic_DNA"/>
</dbReference>
<protein>
    <submittedName>
        <fullName evidence="2">Uncharacterized protein</fullName>
    </submittedName>
</protein>
<accession>A0AAP1G9R1</accession>
<feature type="region of interest" description="Disordered" evidence="1">
    <location>
        <begin position="84"/>
        <end position="111"/>
    </location>
</feature>
<proteinExistence type="predicted"/>
<evidence type="ECO:0000256" key="1">
    <source>
        <dbReference type="SAM" id="MobiDB-lite"/>
    </source>
</evidence>
<name>A0AAP1G9R1_9BURK</name>
<sequence>MTPACAPRRVPAMHPGRDFGDALPLAQIDVGRHVRHAAMPHHARTRIDGDIVPLCDGWIGVDVGMRVDEDRVAGATSTMRTIERAAGGCQSSSRATPAARRPVSVATAGSA</sequence>
<evidence type="ECO:0000313" key="3">
    <source>
        <dbReference type="Proteomes" id="UP000056450"/>
    </source>
</evidence>
<reference evidence="2 3" key="1">
    <citation type="submission" date="2015-11" db="EMBL/GenBank/DDBJ databases">
        <title>Expanding the genomic diversity of Burkholderia species for the development of highly accurate diagnostics.</title>
        <authorList>
            <person name="Sahl J."/>
            <person name="Keim P."/>
            <person name="Wagner D."/>
        </authorList>
    </citation>
    <scope>NUCLEOTIDE SEQUENCE [LARGE SCALE GENOMIC DNA]</scope>
    <source>
        <strain evidence="2 3">RF32-BP12</strain>
    </source>
</reference>
<comment type="caution">
    <text evidence="2">The sequence shown here is derived from an EMBL/GenBank/DDBJ whole genome shotgun (WGS) entry which is preliminary data.</text>
</comment>
<evidence type="ECO:0000313" key="2">
    <source>
        <dbReference type="EMBL" id="KVA04628.1"/>
    </source>
</evidence>